<dbReference type="InterPro" id="IPR031968">
    <property type="entry name" value="VASt"/>
</dbReference>
<dbReference type="PANTHER" id="PTHR46296:SF7">
    <property type="entry name" value="C2 DOMAIN-CONTAINING PROTEIN"/>
    <property type="match status" value="1"/>
</dbReference>
<accession>A0A445KBB1</accession>
<evidence type="ECO:0000259" key="6">
    <source>
        <dbReference type="PROSITE" id="PS51778"/>
    </source>
</evidence>
<protein>
    <submittedName>
        <fullName evidence="7">C2 and GRAM domain-containing protein isoform B</fullName>
    </submittedName>
</protein>
<dbReference type="SMART" id="SM00568">
    <property type="entry name" value="GRAM"/>
    <property type="match status" value="1"/>
</dbReference>
<dbReference type="InterPro" id="IPR011993">
    <property type="entry name" value="PH-like_dom_sf"/>
</dbReference>
<reference evidence="7 8" key="1">
    <citation type="submission" date="2018-09" db="EMBL/GenBank/DDBJ databases">
        <title>A high-quality reference genome of wild soybean provides a powerful tool to mine soybean genomes.</title>
        <authorList>
            <person name="Xie M."/>
            <person name="Chung C.Y.L."/>
            <person name="Li M.-W."/>
            <person name="Wong F.-L."/>
            <person name="Chan T.-F."/>
            <person name="Lam H.-M."/>
        </authorList>
    </citation>
    <scope>NUCLEOTIDE SEQUENCE [LARGE SCALE GENOMIC DNA]</scope>
    <source>
        <strain evidence="8">cv. W05</strain>
        <tissue evidence="7">Hypocotyl of etiolated seedlings</tissue>
    </source>
</reference>
<comment type="subcellular location">
    <subcellularLocation>
        <location evidence="1">Membrane</location>
        <topology evidence="1">Single-pass membrane protein</topology>
    </subcellularLocation>
</comment>
<feature type="domain" description="VASt" evidence="6">
    <location>
        <begin position="845"/>
        <end position="1008"/>
    </location>
</feature>
<keyword evidence="2" id="KW-0812">Transmembrane</keyword>
<dbReference type="Gene3D" id="2.30.29.30">
    <property type="entry name" value="Pleckstrin-homology domain (PH domain)/Phosphotyrosine-binding domain (PTB)"/>
    <property type="match status" value="1"/>
</dbReference>
<dbReference type="InterPro" id="IPR035892">
    <property type="entry name" value="C2_domain_sf"/>
</dbReference>
<evidence type="ECO:0000256" key="2">
    <source>
        <dbReference type="ARBA" id="ARBA00022692"/>
    </source>
</evidence>
<dbReference type="Pfam" id="PF00168">
    <property type="entry name" value="C2"/>
    <property type="match status" value="2"/>
</dbReference>
<dbReference type="InterPro" id="IPR044511">
    <property type="entry name" value="At1g03370/At5g50170-like"/>
</dbReference>
<dbReference type="SMR" id="A0A445KBB1"/>
<dbReference type="InterPro" id="IPR004182">
    <property type="entry name" value="GRAM"/>
</dbReference>
<dbReference type="Gene3D" id="2.60.40.150">
    <property type="entry name" value="C2 domain"/>
    <property type="match status" value="2"/>
</dbReference>
<name>A0A445KBB1_GLYSO</name>
<evidence type="ECO:0000256" key="4">
    <source>
        <dbReference type="ARBA" id="ARBA00023136"/>
    </source>
</evidence>
<dbReference type="Pfam" id="PF02893">
    <property type="entry name" value="GRAM"/>
    <property type="match status" value="1"/>
</dbReference>
<feature type="domain" description="VASt" evidence="6">
    <location>
        <begin position="246"/>
        <end position="418"/>
    </location>
</feature>
<feature type="domain" description="C2" evidence="5">
    <location>
        <begin position="1"/>
        <end position="107"/>
    </location>
</feature>
<dbReference type="Gramene" id="XM_028381272.1">
    <property type="protein sequence ID" value="XP_028237073.1"/>
    <property type="gene ID" value="LOC114416411"/>
</dbReference>
<evidence type="ECO:0000259" key="5">
    <source>
        <dbReference type="PROSITE" id="PS50004"/>
    </source>
</evidence>
<evidence type="ECO:0000256" key="3">
    <source>
        <dbReference type="ARBA" id="ARBA00022989"/>
    </source>
</evidence>
<evidence type="ECO:0000313" key="8">
    <source>
        <dbReference type="Proteomes" id="UP000289340"/>
    </source>
</evidence>
<keyword evidence="8" id="KW-1185">Reference proteome</keyword>
<organism evidence="7 8">
    <name type="scientific">Glycine soja</name>
    <name type="common">Wild soybean</name>
    <dbReference type="NCBI Taxonomy" id="3848"/>
    <lineage>
        <taxon>Eukaryota</taxon>
        <taxon>Viridiplantae</taxon>
        <taxon>Streptophyta</taxon>
        <taxon>Embryophyta</taxon>
        <taxon>Tracheophyta</taxon>
        <taxon>Spermatophyta</taxon>
        <taxon>Magnoliopsida</taxon>
        <taxon>eudicotyledons</taxon>
        <taxon>Gunneridae</taxon>
        <taxon>Pentapetalae</taxon>
        <taxon>rosids</taxon>
        <taxon>fabids</taxon>
        <taxon>Fabales</taxon>
        <taxon>Fabaceae</taxon>
        <taxon>Papilionoideae</taxon>
        <taxon>50 kb inversion clade</taxon>
        <taxon>NPAAA clade</taxon>
        <taxon>indigoferoid/millettioid clade</taxon>
        <taxon>Phaseoleae</taxon>
        <taxon>Glycine</taxon>
        <taxon>Glycine subgen. Soja</taxon>
    </lineage>
</organism>
<dbReference type="SUPFAM" id="SSF49562">
    <property type="entry name" value="C2 domain (Calcium/lipid-binding domain, CaLB)"/>
    <property type="match status" value="2"/>
</dbReference>
<gene>
    <name evidence="7" type="ORF">D0Y65_015013</name>
</gene>
<dbReference type="SMART" id="SM00239">
    <property type="entry name" value="C2"/>
    <property type="match status" value="2"/>
</dbReference>
<evidence type="ECO:0000256" key="1">
    <source>
        <dbReference type="ARBA" id="ARBA00004167"/>
    </source>
</evidence>
<dbReference type="GO" id="GO:0016020">
    <property type="term" value="C:membrane"/>
    <property type="evidence" value="ECO:0007669"/>
    <property type="project" value="UniProtKB-SubCell"/>
</dbReference>
<comment type="caution">
    <text evidence="7">The sequence shown here is derived from an EMBL/GenBank/DDBJ whole genome shotgun (WGS) entry which is preliminary data.</text>
</comment>
<dbReference type="InterPro" id="IPR000008">
    <property type="entry name" value="C2_dom"/>
</dbReference>
<dbReference type="PROSITE" id="PS50004">
    <property type="entry name" value="C2"/>
    <property type="match status" value="2"/>
</dbReference>
<dbReference type="Pfam" id="PF16016">
    <property type="entry name" value="VASt"/>
    <property type="match status" value="2"/>
</dbReference>
<sequence length="1017" mass="115897">MLRLYVCVLETKDLPVKDTYVTLRLGKLKCKTRILRNTWNPVWNEEFGFKVHGAEDVLVVSVVVNHDNNNKCRSVTNGSVVEFVGEVRIPVGSVAFEDKQTLLPTWFSLESPKSGRFFNKYCGKILLTVSLHGKGRSFMNHKHSPNSTIAVENSRDLEGLHFLCQSHCDKMGVGKQLLKDIANGLHRIFKKKEGNSNFGDSSELSSSLSDYEDSVHENTFPCSFEESIALMESRDDNKPEMPENLPVGILVDQIYLVSPNDLNVFLFAPNSQFSKDMAELQGTTNVQEGPWTWKNGDTSCLTRVVTYMKAATKLIKAVNAIEEQTYIRVSRKEFAILVSVSTPEVPYGNSFRIELLYKIMPGEVSSGEESSHLVVSWGIVFLQSTMMKGMIEGGARQGLKESFSQFSDQLARNFKVLDKADLPDKEHLLATLQTEDQWYWWQTITYFWNFTVASTIFMFLYVLVHILRCGPNLLQGLEFSGLELPDSFGELITSGILIIQLQRVYNMVSHFVQARFQMGTDHGLKAHGDGWVLTVALIEGVDLASLESEGLSDPYVVFTCNGQTRSSSVKLQTSDPQWNEILEFDAMEEPPSVLHVEVFDFDGPFDQDVSLGHAEINFLRHTSTELADMWVMLEGKLAQSSQSKLHLRIFLDNNNGVETIKEYLEKMEKEVGKKLNLRSPQRNSTFQKLFALPPEEFLIKDFTCYLKRKMPLQGRLFLSARILGFHANLFGHKTKFFFLWEDIEEIQVLPPSLATLGSPTLVIVLRRGRGLDARHGAKTQDEEGRLRFHFQSFVSFSAASRAIKALWRTRILNPYQKEQISEEHEDQERFVIPEDSASILEDEEKMSRIFSAELPIKMKSVMGIFDGGNLEHKIMQRTGCTNYETTSWEQVKHDVFERRVSYQFNRHVSAFGGEVTCTQQKFPNANTGGWTVIEVMDLHGVPFADHFHIHFRYEIEKSSLGDCACKCDAYIGIMWLKSSKFQQRINRNITAKFNLRLKEIFELVQKEILLMSQNSHG</sequence>
<dbReference type="Proteomes" id="UP000289340">
    <property type="component" value="Chromosome 6"/>
</dbReference>
<dbReference type="PROSITE" id="PS51778">
    <property type="entry name" value="VAST"/>
    <property type="match status" value="2"/>
</dbReference>
<evidence type="ECO:0000313" key="7">
    <source>
        <dbReference type="EMBL" id="RZC08086.1"/>
    </source>
</evidence>
<dbReference type="EMBL" id="QZWG01000006">
    <property type="protein sequence ID" value="RZC08086.1"/>
    <property type="molecule type" value="Genomic_DNA"/>
</dbReference>
<keyword evidence="4" id="KW-0472">Membrane</keyword>
<dbReference type="AlphaFoldDB" id="A0A445KBB1"/>
<dbReference type="CDD" id="cd00030">
    <property type="entry name" value="C2"/>
    <property type="match status" value="2"/>
</dbReference>
<proteinExistence type="predicted"/>
<dbReference type="PANTHER" id="PTHR46296">
    <property type="entry name" value="BNAA05G37250D PROTEIN"/>
    <property type="match status" value="1"/>
</dbReference>
<feature type="domain" description="C2" evidence="5">
    <location>
        <begin position="512"/>
        <end position="631"/>
    </location>
</feature>
<keyword evidence="3" id="KW-1133">Transmembrane helix</keyword>